<dbReference type="Pfam" id="PF04545">
    <property type="entry name" value="Sigma70_r4"/>
    <property type="match status" value="1"/>
</dbReference>
<dbReference type="SUPFAM" id="SSF88659">
    <property type="entry name" value="Sigma3 and sigma4 domains of RNA polymerase sigma factors"/>
    <property type="match status" value="2"/>
</dbReference>
<evidence type="ECO:0000259" key="5">
    <source>
        <dbReference type="Pfam" id="PF04539"/>
    </source>
</evidence>
<reference evidence="9" key="1">
    <citation type="submission" date="2016-10" db="EMBL/GenBank/DDBJ databases">
        <authorList>
            <person name="Varghese N."/>
            <person name="Submissions S."/>
        </authorList>
    </citation>
    <scope>NUCLEOTIDE SEQUENCE [LARGE SCALE GENOMIC DNA]</scope>
    <source>
        <strain evidence="9">CGMCC 4.3516</strain>
    </source>
</reference>
<feature type="domain" description="RNA polymerase sigma-70 region 4" evidence="7">
    <location>
        <begin position="214"/>
        <end position="263"/>
    </location>
</feature>
<dbReference type="NCBIfam" id="TIGR02980">
    <property type="entry name" value="SigBFG"/>
    <property type="match status" value="1"/>
</dbReference>
<organism evidence="8 9">
    <name type="scientific">Glycomyces harbinensis</name>
    <dbReference type="NCBI Taxonomy" id="58114"/>
    <lineage>
        <taxon>Bacteria</taxon>
        <taxon>Bacillati</taxon>
        <taxon>Actinomycetota</taxon>
        <taxon>Actinomycetes</taxon>
        <taxon>Glycomycetales</taxon>
        <taxon>Glycomycetaceae</taxon>
        <taxon>Glycomyces</taxon>
    </lineage>
</organism>
<evidence type="ECO:0000313" key="8">
    <source>
        <dbReference type="EMBL" id="SDD92293.1"/>
    </source>
</evidence>
<protein>
    <submittedName>
        <fullName evidence="8">RNA polymerase sigma-B factor</fullName>
    </submittedName>
</protein>
<dbReference type="STRING" id="58114.SAMN05216270_109104"/>
<dbReference type="GO" id="GO:0006352">
    <property type="term" value="P:DNA-templated transcription initiation"/>
    <property type="evidence" value="ECO:0007669"/>
    <property type="project" value="InterPro"/>
</dbReference>
<dbReference type="Pfam" id="PF04542">
    <property type="entry name" value="Sigma70_r2"/>
    <property type="match status" value="1"/>
</dbReference>
<dbReference type="InterPro" id="IPR007627">
    <property type="entry name" value="RNA_pol_sigma70_r2"/>
</dbReference>
<dbReference type="PANTHER" id="PTHR30385:SF4">
    <property type="entry name" value="RNA POLYMERASE SIGMA-E FACTOR"/>
    <property type="match status" value="1"/>
</dbReference>
<feature type="domain" description="RNA polymerase sigma-70 region 2" evidence="6">
    <location>
        <begin position="48"/>
        <end position="117"/>
    </location>
</feature>
<keyword evidence="4" id="KW-0804">Transcription</keyword>
<keyword evidence="3" id="KW-0238">DNA-binding</keyword>
<dbReference type="AlphaFoldDB" id="A0A1G6YQI4"/>
<evidence type="ECO:0000256" key="3">
    <source>
        <dbReference type="ARBA" id="ARBA00023125"/>
    </source>
</evidence>
<dbReference type="Proteomes" id="UP000198949">
    <property type="component" value="Unassembled WGS sequence"/>
</dbReference>
<dbReference type="OrthoDB" id="9804285at2"/>
<evidence type="ECO:0000313" key="9">
    <source>
        <dbReference type="Proteomes" id="UP000198949"/>
    </source>
</evidence>
<dbReference type="EMBL" id="FNAD01000009">
    <property type="protein sequence ID" value="SDD92293.1"/>
    <property type="molecule type" value="Genomic_DNA"/>
</dbReference>
<dbReference type="InterPro" id="IPR013325">
    <property type="entry name" value="RNA_pol_sigma_r2"/>
</dbReference>
<dbReference type="Gene3D" id="1.20.140.160">
    <property type="match status" value="1"/>
</dbReference>
<dbReference type="SUPFAM" id="SSF88946">
    <property type="entry name" value="Sigma2 domain of RNA polymerase sigma factors"/>
    <property type="match status" value="1"/>
</dbReference>
<accession>A0A1G6YQI4</accession>
<dbReference type="InterPro" id="IPR007630">
    <property type="entry name" value="RNA_pol_sigma70_r4"/>
</dbReference>
<name>A0A1G6YQI4_9ACTN</name>
<keyword evidence="2" id="KW-0731">Sigma factor</keyword>
<dbReference type="Pfam" id="PF04539">
    <property type="entry name" value="Sigma70_r3"/>
    <property type="match status" value="1"/>
</dbReference>
<dbReference type="Gene3D" id="1.20.120.1810">
    <property type="match status" value="1"/>
</dbReference>
<dbReference type="GO" id="GO:0016987">
    <property type="term" value="F:sigma factor activity"/>
    <property type="evidence" value="ECO:0007669"/>
    <property type="project" value="UniProtKB-KW"/>
</dbReference>
<dbReference type="InterPro" id="IPR013324">
    <property type="entry name" value="RNA_pol_sigma_r3/r4-like"/>
</dbReference>
<evidence type="ECO:0000256" key="1">
    <source>
        <dbReference type="ARBA" id="ARBA00023015"/>
    </source>
</evidence>
<evidence type="ECO:0000256" key="2">
    <source>
        <dbReference type="ARBA" id="ARBA00023082"/>
    </source>
</evidence>
<sequence>MAAQHGKAHTENDGKRVRDEYGALTPLFHRLTTLTDDDPKRAGLRDQLITGYLPLARHIAQRYSGKGIAKEDLLQVASVGLIHAVDRFDPARGSDFLSFAVPTMMGEVRRHFRDTTWPMRVPRRLQELRLAINQAGADLTQELGRPVTNADLARRLDVTEAEIEKGMEARQAFRSVSLDEPAFQDSGTGALSDTIGEDDLALELVVDHEALVPLLQDLPAREQRILALRFYGEKTQAQIGEEVGISQMHVSRLLKGTLDDLREHLLTAPR</sequence>
<dbReference type="InterPro" id="IPR014322">
    <property type="entry name" value="RNA_pol_sigma-B/F/G"/>
</dbReference>
<evidence type="ECO:0000259" key="6">
    <source>
        <dbReference type="Pfam" id="PF04542"/>
    </source>
</evidence>
<feature type="domain" description="RNA polymerase sigma-70 region 3" evidence="5">
    <location>
        <begin position="127"/>
        <end position="194"/>
    </location>
</feature>
<dbReference type="PANTHER" id="PTHR30385">
    <property type="entry name" value="SIGMA FACTOR F FLAGELLAR"/>
    <property type="match status" value="1"/>
</dbReference>
<dbReference type="NCBIfam" id="TIGR02937">
    <property type="entry name" value="sigma70-ECF"/>
    <property type="match status" value="1"/>
</dbReference>
<proteinExistence type="predicted"/>
<evidence type="ECO:0000259" key="7">
    <source>
        <dbReference type="Pfam" id="PF04545"/>
    </source>
</evidence>
<dbReference type="InterPro" id="IPR000943">
    <property type="entry name" value="RNA_pol_sigma70"/>
</dbReference>
<dbReference type="GO" id="GO:0003677">
    <property type="term" value="F:DNA binding"/>
    <property type="evidence" value="ECO:0007669"/>
    <property type="project" value="UniProtKB-KW"/>
</dbReference>
<keyword evidence="9" id="KW-1185">Reference proteome</keyword>
<dbReference type="RefSeq" id="WP_091037256.1">
    <property type="nucleotide sequence ID" value="NZ_FNAD01000009.1"/>
</dbReference>
<keyword evidence="1" id="KW-0805">Transcription regulation</keyword>
<gene>
    <name evidence="8" type="ORF">SAMN05216270_109104</name>
</gene>
<dbReference type="CDD" id="cd06171">
    <property type="entry name" value="Sigma70_r4"/>
    <property type="match status" value="1"/>
</dbReference>
<dbReference type="InterPro" id="IPR007624">
    <property type="entry name" value="RNA_pol_sigma70_r3"/>
</dbReference>
<dbReference type="InterPro" id="IPR014284">
    <property type="entry name" value="RNA_pol_sigma-70_dom"/>
</dbReference>
<dbReference type="PRINTS" id="PR00046">
    <property type="entry name" value="SIGMA70FCT"/>
</dbReference>
<evidence type="ECO:0000256" key="4">
    <source>
        <dbReference type="ARBA" id="ARBA00023163"/>
    </source>
</evidence>